<feature type="transmembrane region" description="Helical" evidence="9">
    <location>
        <begin position="335"/>
        <end position="355"/>
    </location>
</feature>
<dbReference type="InterPro" id="IPR003663">
    <property type="entry name" value="Sugar/inositol_transpt"/>
</dbReference>
<feature type="transmembrane region" description="Helical" evidence="9">
    <location>
        <begin position="375"/>
        <end position="392"/>
    </location>
</feature>
<comment type="subcellular location">
    <subcellularLocation>
        <location evidence="1">Membrane</location>
        <topology evidence="1">Multi-pass membrane protein</topology>
    </subcellularLocation>
</comment>
<dbReference type="NCBIfam" id="TIGR00879">
    <property type="entry name" value="SP"/>
    <property type="match status" value="1"/>
</dbReference>
<dbReference type="Gene3D" id="1.20.1250.20">
    <property type="entry name" value="MFS general substrate transporter like domains"/>
    <property type="match status" value="1"/>
</dbReference>
<keyword evidence="6 9" id="KW-0472">Membrane</keyword>
<dbReference type="EMBL" id="CP141884">
    <property type="protein sequence ID" value="WRT66043.1"/>
    <property type="molecule type" value="Genomic_DNA"/>
</dbReference>
<evidence type="ECO:0000259" key="10">
    <source>
        <dbReference type="PROSITE" id="PS50850"/>
    </source>
</evidence>
<feature type="domain" description="Major facilitator superfamily (MFS) profile" evidence="10">
    <location>
        <begin position="62"/>
        <end position="524"/>
    </location>
</feature>
<dbReference type="InterPro" id="IPR005829">
    <property type="entry name" value="Sugar_transporter_CS"/>
</dbReference>
<evidence type="ECO:0000256" key="1">
    <source>
        <dbReference type="ARBA" id="ARBA00004141"/>
    </source>
</evidence>
<evidence type="ECO:0000256" key="4">
    <source>
        <dbReference type="ARBA" id="ARBA00022692"/>
    </source>
</evidence>
<evidence type="ECO:0000256" key="8">
    <source>
        <dbReference type="RuleBase" id="RU003346"/>
    </source>
</evidence>
<dbReference type="PANTHER" id="PTHR48022:SF14">
    <property type="entry name" value="MAJOR FACILITATOR SUPERFAMILY (MFS) PROFILE DOMAIN-CONTAINING PROTEIN-RELATED"/>
    <property type="match status" value="1"/>
</dbReference>
<feature type="transmembrane region" description="Helical" evidence="9">
    <location>
        <begin position="137"/>
        <end position="157"/>
    </location>
</feature>
<evidence type="ECO:0000256" key="2">
    <source>
        <dbReference type="ARBA" id="ARBA00010992"/>
    </source>
</evidence>
<evidence type="ECO:0000256" key="7">
    <source>
        <dbReference type="ARBA" id="ARBA00049119"/>
    </source>
</evidence>
<dbReference type="PROSITE" id="PS00217">
    <property type="entry name" value="SUGAR_TRANSPORT_2"/>
    <property type="match status" value="1"/>
</dbReference>
<protein>
    <recommendedName>
        <fullName evidence="10">Major facilitator superfamily (MFS) profile domain-containing protein</fullName>
    </recommendedName>
</protein>
<dbReference type="PRINTS" id="PR00171">
    <property type="entry name" value="SUGRTRNSPORT"/>
</dbReference>
<keyword evidence="5 9" id="KW-1133">Transmembrane helix</keyword>
<reference evidence="11 12" key="1">
    <citation type="submission" date="2024-01" db="EMBL/GenBank/DDBJ databases">
        <title>Comparative genomics of Cryptococcus and Kwoniella reveals pathogenesis evolution and contrasting modes of karyotype evolution via chromosome fusion or intercentromeric recombination.</title>
        <authorList>
            <person name="Coelho M.A."/>
            <person name="David-Palma M."/>
            <person name="Shea T."/>
            <person name="Bowers K."/>
            <person name="McGinley-Smith S."/>
            <person name="Mohammad A.W."/>
            <person name="Gnirke A."/>
            <person name="Yurkov A.M."/>
            <person name="Nowrousian M."/>
            <person name="Sun S."/>
            <person name="Cuomo C.A."/>
            <person name="Heitman J."/>
        </authorList>
    </citation>
    <scope>NUCLEOTIDE SEQUENCE [LARGE SCALE GENOMIC DNA]</scope>
    <source>
        <strain evidence="11">CBS 11374</strain>
    </source>
</reference>
<feature type="transmembrane region" description="Helical" evidence="9">
    <location>
        <begin position="399"/>
        <end position="419"/>
    </location>
</feature>
<evidence type="ECO:0000256" key="6">
    <source>
        <dbReference type="ARBA" id="ARBA00023136"/>
    </source>
</evidence>
<evidence type="ECO:0000256" key="5">
    <source>
        <dbReference type="ARBA" id="ARBA00022989"/>
    </source>
</evidence>
<keyword evidence="3 8" id="KW-0813">Transport</keyword>
<sequence>MSISNKQQYTAGTRTSIRPAADFGLELHPGIEDLIYDSTALARAYGGASLREIFATKLVTICVITACVGGLLFGFDQGLLSIILVMPKFLGDFPAIDESMSTSASFNKGLMTAMLELGAFIGAIFVGFVADKYSRKVSIGVGLAWFVVGSTIQTASFSVAQLIVGRTLGGIGIGMLSCTAPIYVSEIAPPNVRGALLVMEQFMIVFGIVVMFYITYATRVIESEWCYRLPFLLQMIPGFFLGGALFVLPYSPRWLASKGRDQECLDTLVRLRNLPPTDPRVQAEWITIRVEATHNHEALILRHPNLVATGFKTELKLEIASWVDMFRPAVIRRTMIGVMLMFFQQFIGINALIYYSPTLFKTLGLNSALQLHMSGVMNVLQLIAVVVAFFIFDRVGRRPLLLFGSIGMCAAHTIVGIMIALYSNDWPSHSGQAWCGVTFILIYMLFFGLSWGPVPWAMPAEVHASSYRAKGVALSTCTNWLCNFIIGLITPPMIQNIGYGTFVFFAVFSFLSGVWAWFIAPETKGRSLEQMDQVFHSHAAAHDQEMKEQITSIVLGHGTRNARLTSASHSDEKIGDVYIERQ</sequence>
<evidence type="ECO:0000256" key="9">
    <source>
        <dbReference type="SAM" id="Phobius"/>
    </source>
</evidence>
<feature type="transmembrane region" description="Helical" evidence="9">
    <location>
        <begin position="110"/>
        <end position="130"/>
    </location>
</feature>
<evidence type="ECO:0000313" key="12">
    <source>
        <dbReference type="Proteomes" id="UP001329825"/>
    </source>
</evidence>
<feature type="transmembrane region" description="Helical" evidence="9">
    <location>
        <begin position="472"/>
        <end position="491"/>
    </location>
</feature>
<dbReference type="InterPro" id="IPR005828">
    <property type="entry name" value="MFS_sugar_transport-like"/>
</dbReference>
<keyword evidence="12" id="KW-1185">Reference proteome</keyword>
<feature type="transmembrane region" description="Helical" evidence="9">
    <location>
        <begin position="58"/>
        <end position="90"/>
    </location>
</feature>
<comment type="similarity">
    <text evidence="2 8">Belongs to the major facilitator superfamily. Sugar transporter (TC 2.A.1.1) family.</text>
</comment>
<dbReference type="GeneID" id="87955126"/>
<feature type="transmembrane region" description="Helical" evidence="9">
    <location>
        <begin position="163"/>
        <end position="184"/>
    </location>
</feature>
<dbReference type="InterPro" id="IPR050360">
    <property type="entry name" value="MFS_Sugar_Transporters"/>
</dbReference>
<dbReference type="InterPro" id="IPR020846">
    <property type="entry name" value="MFS_dom"/>
</dbReference>
<dbReference type="RefSeq" id="XP_062790783.1">
    <property type="nucleotide sequence ID" value="XM_062934732.1"/>
</dbReference>
<proteinExistence type="inferred from homology"/>
<evidence type="ECO:0000256" key="3">
    <source>
        <dbReference type="ARBA" id="ARBA00022448"/>
    </source>
</evidence>
<dbReference type="PANTHER" id="PTHR48022">
    <property type="entry name" value="PLASTIDIC GLUCOSE TRANSPORTER 4"/>
    <property type="match status" value="1"/>
</dbReference>
<keyword evidence="4 9" id="KW-0812">Transmembrane</keyword>
<dbReference type="Pfam" id="PF00083">
    <property type="entry name" value="Sugar_tr"/>
    <property type="match status" value="1"/>
</dbReference>
<gene>
    <name evidence="11" type="ORF">IL334_002995</name>
</gene>
<feature type="transmembrane region" description="Helical" evidence="9">
    <location>
        <begin position="231"/>
        <end position="250"/>
    </location>
</feature>
<evidence type="ECO:0000313" key="11">
    <source>
        <dbReference type="EMBL" id="WRT66043.1"/>
    </source>
</evidence>
<dbReference type="InterPro" id="IPR036259">
    <property type="entry name" value="MFS_trans_sf"/>
</dbReference>
<comment type="catalytic activity">
    <reaction evidence="7">
        <text>myo-inositol(out) + H(+)(out) = myo-inositol(in) + H(+)(in)</text>
        <dbReference type="Rhea" id="RHEA:60364"/>
        <dbReference type="ChEBI" id="CHEBI:15378"/>
        <dbReference type="ChEBI" id="CHEBI:17268"/>
    </reaction>
</comment>
<feature type="transmembrane region" description="Helical" evidence="9">
    <location>
        <begin position="196"/>
        <end position="216"/>
    </location>
</feature>
<dbReference type="SUPFAM" id="SSF103473">
    <property type="entry name" value="MFS general substrate transporter"/>
    <property type="match status" value="1"/>
</dbReference>
<feature type="transmembrane region" description="Helical" evidence="9">
    <location>
        <begin position="497"/>
        <end position="520"/>
    </location>
</feature>
<name>A0ABZ1CWW1_9TREE</name>
<organism evidence="11 12">
    <name type="scientific">Kwoniella shivajii</name>
    <dbReference type="NCBI Taxonomy" id="564305"/>
    <lineage>
        <taxon>Eukaryota</taxon>
        <taxon>Fungi</taxon>
        <taxon>Dikarya</taxon>
        <taxon>Basidiomycota</taxon>
        <taxon>Agaricomycotina</taxon>
        <taxon>Tremellomycetes</taxon>
        <taxon>Tremellales</taxon>
        <taxon>Cryptococcaceae</taxon>
        <taxon>Kwoniella</taxon>
    </lineage>
</organism>
<feature type="transmembrane region" description="Helical" evidence="9">
    <location>
        <begin position="431"/>
        <end position="451"/>
    </location>
</feature>
<accession>A0ABZ1CWW1</accession>
<dbReference type="Proteomes" id="UP001329825">
    <property type="component" value="Chromosome 4"/>
</dbReference>
<dbReference type="PROSITE" id="PS50850">
    <property type="entry name" value="MFS"/>
    <property type="match status" value="1"/>
</dbReference>